<dbReference type="InterPro" id="IPR036513">
    <property type="entry name" value="STAS_dom_sf"/>
</dbReference>
<dbReference type="RefSeq" id="WP_126634820.1">
    <property type="nucleotide sequence ID" value="NZ_BIFH01000013.1"/>
</dbReference>
<evidence type="ECO:0000313" key="2">
    <source>
        <dbReference type="Proteomes" id="UP000286931"/>
    </source>
</evidence>
<sequence>MTDDRDCVCHVHQGYARVTAPRVLDVSVAHHLRKDLVSQINALPDHVVELAFDLSGTEVFDAAGAAAIGSACRHAFLLGLRSRCHTVSPELRDALACVEADVALVDR</sequence>
<proteinExistence type="predicted"/>
<dbReference type="OrthoDB" id="9902432at2"/>
<name>A0A401YCY4_9ACTN</name>
<reference evidence="1 2" key="1">
    <citation type="submission" date="2018-12" db="EMBL/GenBank/DDBJ databases">
        <title>Draft genome sequence of Embleya hyalina NBRC 13850T.</title>
        <authorList>
            <person name="Komaki H."/>
            <person name="Hosoyama A."/>
            <person name="Kimura A."/>
            <person name="Ichikawa N."/>
            <person name="Tamura T."/>
        </authorList>
    </citation>
    <scope>NUCLEOTIDE SEQUENCE [LARGE SCALE GENOMIC DNA]</scope>
    <source>
        <strain evidence="1 2">NBRC 13850</strain>
    </source>
</reference>
<protein>
    <recommendedName>
        <fullName evidence="3">STAS domain-containing protein</fullName>
    </recommendedName>
</protein>
<dbReference type="EMBL" id="BIFH01000013">
    <property type="protein sequence ID" value="GCD92453.1"/>
    <property type="molecule type" value="Genomic_DNA"/>
</dbReference>
<keyword evidence="2" id="KW-1185">Reference proteome</keyword>
<comment type="caution">
    <text evidence="1">The sequence shown here is derived from an EMBL/GenBank/DDBJ whole genome shotgun (WGS) entry which is preliminary data.</text>
</comment>
<dbReference type="SUPFAM" id="SSF52091">
    <property type="entry name" value="SpoIIaa-like"/>
    <property type="match status" value="1"/>
</dbReference>
<accession>A0A401YCY4</accession>
<evidence type="ECO:0000313" key="1">
    <source>
        <dbReference type="EMBL" id="GCD92453.1"/>
    </source>
</evidence>
<gene>
    <name evidence="1" type="ORF">EHYA_00091</name>
</gene>
<evidence type="ECO:0008006" key="3">
    <source>
        <dbReference type="Google" id="ProtNLM"/>
    </source>
</evidence>
<organism evidence="1 2">
    <name type="scientific">Embleya hyalina</name>
    <dbReference type="NCBI Taxonomy" id="516124"/>
    <lineage>
        <taxon>Bacteria</taxon>
        <taxon>Bacillati</taxon>
        <taxon>Actinomycetota</taxon>
        <taxon>Actinomycetes</taxon>
        <taxon>Kitasatosporales</taxon>
        <taxon>Streptomycetaceae</taxon>
        <taxon>Embleya</taxon>
    </lineage>
</organism>
<dbReference type="Proteomes" id="UP000286931">
    <property type="component" value="Unassembled WGS sequence"/>
</dbReference>
<dbReference type="AlphaFoldDB" id="A0A401YCY4"/>
<dbReference type="Gene3D" id="3.30.750.24">
    <property type="entry name" value="STAS domain"/>
    <property type="match status" value="1"/>
</dbReference>